<protein>
    <recommendedName>
        <fullName evidence="3">Histone deacetylase</fullName>
    </recommendedName>
</protein>
<name>A0ABN2E7U3_9ACTN</name>
<keyword evidence="2" id="KW-1185">Reference proteome</keyword>
<evidence type="ECO:0000313" key="2">
    <source>
        <dbReference type="Proteomes" id="UP001501705"/>
    </source>
</evidence>
<reference evidence="1 2" key="1">
    <citation type="journal article" date="2019" name="Int. J. Syst. Evol. Microbiol.">
        <title>The Global Catalogue of Microorganisms (GCM) 10K type strain sequencing project: providing services to taxonomists for standard genome sequencing and annotation.</title>
        <authorList>
            <consortium name="The Broad Institute Genomics Platform"/>
            <consortium name="The Broad Institute Genome Sequencing Center for Infectious Disease"/>
            <person name="Wu L."/>
            <person name="Ma J."/>
        </authorList>
    </citation>
    <scope>NUCLEOTIDE SEQUENCE [LARGE SCALE GENOMIC DNA]</scope>
    <source>
        <strain evidence="1 2">JCM 15572</strain>
    </source>
</reference>
<accession>A0ABN2E7U3</accession>
<proteinExistence type="predicted"/>
<dbReference type="Proteomes" id="UP001501705">
    <property type="component" value="Unassembled WGS sequence"/>
</dbReference>
<evidence type="ECO:0008006" key="3">
    <source>
        <dbReference type="Google" id="ProtNLM"/>
    </source>
</evidence>
<dbReference type="EMBL" id="BAAAPH010000026">
    <property type="protein sequence ID" value="GAA1598533.1"/>
    <property type="molecule type" value="Genomic_DNA"/>
</dbReference>
<dbReference type="Gene3D" id="3.10.490.10">
    <property type="entry name" value="Gamma-glutamyl cyclotransferase-like"/>
    <property type="match status" value="1"/>
</dbReference>
<evidence type="ECO:0000313" key="1">
    <source>
        <dbReference type="EMBL" id="GAA1598533.1"/>
    </source>
</evidence>
<sequence>MNRVWYVAYGSNLALERFACYLAGGRPRGGARVYPGCRDRAVPERTAGVAVPGSLVFAGASKVWGGGSAFYDPGAVGEVAGRAYLLTPAQLGDVAAQEMWREPGGAFAQELAALLPDVAEIHTLGPGRYETVVRLGEYEGVPMYTVTHGSVAELEPVAPKAAYLRWIATGLVEAHGWDVARVVEYLHAAPGVQLAWTPGALQVALSV</sequence>
<comment type="caution">
    <text evidence="1">The sequence shown here is derived from an EMBL/GenBank/DDBJ whole genome shotgun (WGS) entry which is preliminary data.</text>
</comment>
<organism evidence="1 2">
    <name type="scientific">Kribbella hippodromi</name>
    <dbReference type="NCBI Taxonomy" id="434347"/>
    <lineage>
        <taxon>Bacteria</taxon>
        <taxon>Bacillati</taxon>
        <taxon>Actinomycetota</taxon>
        <taxon>Actinomycetes</taxon>
        <taxon>Propionibacteriales</taxon>
        <taxon>Kribbellaceae</taxon>
        <taxon>Kribbella</taxon>
    </lineage>
</organism>
<gene>
    <name evidence="1" type="ORF">GCM10009804_63850</name>
</gene>